<evidence type="ECO:0000313" key="8">
    <source>
        <dbReference type="EMBL" id="GID14172.1"/>
    </source>
</evidence>
<sequence length="418" mass="45485">MTDAARAVADAHRREWALVLAATVRVARDLDLAEECVQEAYAAALTAWARDGTPANPAAWLTTTARRRAMDAMRREATFRSRLPLLVEPAETGYEPATDPPPEQTDAVPDERLRLVFTCCHPALAPEARLALTLRLVCGLPTADVARALLVSEQTMAARITRAKKKIATARIPYRVPRPAELPDRLPAVLGVVHLLYTAGHTAPSGPTLLRTDAADRALHLARTLRALMPDEPEVGGLLALLLATDARRATRTGPDGGLLRLEDQDRSRWDRAALAEAHELIVAGLRAGRPGRYTLQAAIAALYAEAPTYDETDWQQLVTLYDRLLAVWPSPVVALNRTVPVSMASGPAVALALVDELAADPRLARYPYLPAVRADLLRRLDRPAEAALAYRDALARTDNDAERGFLAARLAEVDIEP</sequence>
<dbReference type="InterPro" id="IPR014284">
    <property type="entry name" value="RNA_pol_sigma-70_dom"/>
</dbReference>
<dbReference type="InterPro" id="IPR036388">
    <property type="entry name" value="WH-like_DNA-bd_sf"/>
</dbReference>
<dbReference type="PANTHER" id="PTHR47756">
    <property type="entry name" value="BLL6612 PROTEIN-RELATED"/>
    <property type="match status" value="1"/>
</dbReference>
<dbReference type="GO" id="GO:0016987">
    <property type="term" value="F:sigma factor activity"/>
    <property type="evidence" value="ECO:0007669"/>
    <property type="project" value="UniProtKB-KW"/>
</dbReference>
<feature type="domain" description="RNA polymerase sigma-70 region 2" evidence="5">
    <location>
        <begin position="18"/>
        <end position="77"/>
    </location>
</feature>
<evidence type="ECO:0000313" key="9">
    <source>
        <dbReference type="Proteomes" id="UP000612808"/>
    </source>
</evidence>
<dbReference type="SUPFAM" id="SSF88659">
    <property type="entry name" value="Sigma3 and sigma4 domains of RNA polymerase sigma factors"/>
    <property type="match status" value="1"/>
</dbReference>
<dbReference type="GO" id="GO:0003677">
    <property type="term" value="F:DNA binding"/>
    <property type="evidence" value="ECO:0007669"/>
    <property type="project" value="InterPro"/>
</dbReference>
<evidence type="ECO:0000259" key="6">
    <source>
        <dbReference type="Pfam" id="PF08281"/>
    </source>
</evidence>
<dbReference type="InterPro" id="IPR013324">
    <property type="entry name" value="RNA_pol_sigma_r3/r4-like"/>
</dbReference>
<dbReference type="InterPro" id="IPR013249">
    <property type="entry name" value="RNA_pol_sigma70_r4_t2"/>
</dbReference>
<dbReference type="AlphaFoldDB" id="A0A8J3JCW5"/>
<dbReference type="RefSeq" id="WP_203661878.1">
    <property type="nucleotide sequence ID" value="NZ_BAAAZM010000001.1"/>
</dbReference>
<accession>A0A8J3JCW5</accession>
<protein>
    <submittedName>
        <fullName evidence="8">RNA polymerase subunit sigma-24</fullName>
    </submittedName>
</protein>
<dbReference type="NCBIfam" id="TIGR02937">
    <property type="entry name" value="sigma70-ECF"/>
    <property type="match status" value="1"/>
</dbReference>
<dbReference type="Pfam" id="PF20239">
    <property type="entry name" value="DUF6596"/>
    <property type="match status" value="1"/>
</dbReference>
<dbReference type="InterPro" id="IPR046531">
    <property type="entry name" value="DUF6596"/>
</dbReference>
<evidence type="ECO:0000256" key="2">
    <source>
        <dbReference type="ARBA" id="ARBA00023015"/>
    </source>
</evidence>
<organism evidence="8 9">
    <name type="scientific">Actinocatenispora rupis</name>
    <dbReference type="NCBI Taxonomy" id="519421"/>
    <lineage>
        <taxon>Bacteria</taxon>
        <taxon>Bacillati</taxon>
        <taxon>Actinomycetota</taxon>
        <taxon>Actinomycetes</taxon>
        <taxon>Micromonosporales</taxon>
        <taxon>Micromonosporaceae</taxon>
        <taxon>Actinocatenispora</taxon>
    </lineage>
</organism>
<dbReference type="PANTHER" id="PTHR47756:SF2">
    <property type="entry name" value="BLL6612 PROTEIN"/>
    <property type="match status" value="1"/>
</dbReference>
<keyword evidence="4" id="KW-0804">Transcription</keyword>
<evidence type="ECO:0000259" key="7">
    <source>
        <dbReference type="Pfam" id="PF20239"/>
    </source>
</evidence>
<dbReference type="InterPro" id="IPR013325">
    <property type="entry name" value="RNA_pol_sigma_r2"/>
</dbReference>
<keyword evidence="9" id="KW-1185">Reference proteome</keyword>
<dbReference type="Pfam" id="PF08281">
    <property type="entry name" value="Sigma70_r4_2"/>
    <property type="match status" value="1"/>
</dbReference>
<dbReference type="GO" id="GO:0006352">
    <property type="term" value="P:DNA-templated transcription initiation"/>
    <property type="evidence" value="ECO:0007669"/>
    <property type="project" value="InterPro"/>
</dbReference>
<dbReference type="Gene3D" id="1.10.1740.10">
    <property type="match status" value="1"/>
</dbReference>
<reference evidence="8" key="1">
    <citation type="submission" date="2021-01" db="EMBL/GenBank/DDBJ databases">
        <title>Whole genome shotgun sequence of Actinocatenispora rupis NBRC 107355.</title>
        <authorList>
            <person name="Komaki H."/>
            <person name="Tamura T."/>
        </authorList>
    </citation>
    <scope>NUCLEOTIDE SEQUENCE</scope>
    <source>
        <strain evidence="8">NBRC 107355</strain>
    </source>
</reference>
<comment type="caution">
    <text evidence="8">The sequence shown here is derived from an EMBL/GenBank/DDBJ whole genome shotgun (WGS) entry which is preliminary data.</text>
</comment>
<evidence type="ECO:0000256" key="3">
    <source>
        <dbReference type="ARBA" id="ARBA00023082"/>
    </source>
</evidence>
<keyword evidence="2" id="KW-0805">Transcription regulation</keyword>
<evidence type="ECO:0000256" key="4">
    <source>
        <dbReference type="ARBA" id="ARBA00023163"/>
    </source>
</evidence>
<comment type="similarity">
    <text evidence="1">Belongs to the sigma-70 factor family. ECF subfamily.</text>
</comment>
<proteinExistence type="inferred from homology"/>
<dbReference type="SUPFAM" id="SSF88946">
    <property type="entry name" value="Sigma2 domain of RNA polymerase sigma factors"/>
    <property type="match status" value="1"/>
</dbReference>
<feature type="domain" description="RNA polymerase sigma factor 70 region 4 type 2" evidence="6">
    <location>
        <begin position="117"/>
        <end position="167"/>
    </location>
</feature>
<name>A0A8J3JCW5_9ACTN</name>
<dbReference type="Gene3D" id="1.10.10.10">
    <property type="entry name" value="Winged helix-like DNA-binding domain superfamily/Winged helix DNA-binding domain"/>
    <property type="match status" value="1"/>
</dbReference>
<dbReference type="Proteomes" id="UP000612808">
    <property type="component" value="Unassembled WGS sequence"/>
</dbReference>
<feature type="domain" description="DUF6596" evidence="7">
    <location>
        <begin position="185"/>
        <end position="282"/>
    </location>
</feature>
<gene>
    <name evidence="8" type="primary">rpoE_16</name>
    <name evidence="8" type="ORF">Aru02nite_50610</name>
</gene>
<keyword evidence="3" id="KW-0731">Sigma factor</keyword>
<evidence type="ECO:0000259" key="5">
    <source>
        <dbReference type="Pfam" id="PF04542"/>
    </source>
</evidence>
<dbReference type="InterPro" id="IPR007627">
    <property type="entry name" value="RNA_pol_sigma70_r2"/>
</dbReference>
<dbReference type="Pfam" id="PF04542">
    <property type="entry name" value="Sigma70_r2"/>
    <property type="match status" value="1"/>
</dbReference>
<evidence type="ECO:0000256" key="1">
    <source>
        <dbReference type="ARBA" id="ARBA00010641"/>
    </source>
</evidence>
<dbReference type="EMBL" id="BOMB01000029">
    <property type="protein sequence ID" value="GID14172.1"/>
    <property type="molecule type" value="Genomic_DNA"/>
</dbReference>